<evidence type="ECO:0000256" key="7">
    <source>
        <dbReference type="PROSITE-ProRule" id="PRU01091"/>
    </source>
</evidence>
<feature type="domain" description="Response regulatory" evidence="8">
    <location>
        <begin position="6"/>
        <end position="119"/>
    </location>
</feature>
<comment type="function">
    <text evidence="5">May play the central regulatory role in sporulation. It may be an element of the effector pathway responsible for the activation of sporulation genes in response to nutritional stress. Spo0A may act in concert with spo0H (a sigma factor) to control the expression of some genes that are critical to the sporulation process.</text>
</comment>
<feature type="DNA-binding region" description="OmpR/PhoB-type" evidence="7">
    <location>
        <begin position="130"/>
        <end position="231"/>
    </location>
</feature>
<dbReference type="RefSeq" id="WP_264848412.1">
    <property type="nucleotide sequence ID" value="NZ_BRXR01000001.1"/>
</dbReference>
<accession>A0ABQ5N1Q9</accession>
<keyword evidence="2" id="KW-0805">Transcription regulation</keyword>
<evidence type="ECO:0000259" key="9">
    <source>
        <dbReference type="PROSITE" id="PS51755"/>
    </source>
</evidence>
<dbReference type="Pfam" id="PF00486">
    <property type="entry name" value="Trans_reg_C"/>
    <property type="match status" value="1"/>
</dbReference>
<dbReference type="SMART" id="SM00448">
    <property type="entry name" value="REC"/>
    <property type="match status" value="1"/>
</dbReference>
<evidence type="ECO:0000256" key="2">
    <source>
        <dbReference type="ARBA" id="ARBA00023015"/>
    </source>
</evidence>
<keyword evidence="3 7" id="KW-0238">DNA-binding</keyword>
<dbReference type="SMART" id="SM00862">
    <property type="entry name" value="Trans_reg_C"/>
    <property type="match status" value="1"/>
</dbReference>
<protein>
    <recommendedName>
        <fullName evidence="1">Stage 0 sporulation protein A homolog</fullName>
    </recommendedName>
</protein>
<evidence type="ECO:0000313" key="11">
    <source>
        <dbReference type="Proteomes" id="UP001208567"/>
    </source>
</evidence>
<evidence type="ECO:0000256" key="6">
    <source>
        <dbReference type="PROSITE-ProRule" id="PRU00169"/>
    </source>
</evidence>
<dbReference type="Proteomes" id="UP001208567">
    <property type="component" value="Unassembled WGS sequence"/>
</dbReference>
<comment type="caution">
    <text evidence="10">The sequence shown here is derived from an EMBL/GenBank/DDBJ whole genome shotgun (WGS) entry which is preliminary data.</text>
</comment>
<dbReference type="InterPro" id="IPR036388">
    <property type="entry name" value="WH-like_DNA-bd_sf"/>
</dbReference>
<dbReference type="PANTHER" id="PTHR48111:SF73">
    <property type="entry name" value="ALKALINE PHOSPHATASE SYNTHESIS TRANSCRIPTIONAL REGULATORY PROTEIN PHOP"/>
    <property type="match status" value="1"/>
</dbReference>
<feature type="domain" description="OmpR/PhoB-type" evidence="9">
    <location>
        <begin position="130"/>
        <end position="231"/>
    </location>
</feature>
<keyword evidence="6" id="KW-0597">Phosphoprotein</keyword>
<feature type="modified residue" description="4-aspartylphosphate" evidence="6">
    <location>
        <position position="55"/>
    </location>
</feature>
<proteinExistence type="predicted"/>
<dbReference type="Pfam" id="PF00072">
    <property type="entry name" value="Response_reg"/>
    <property type="match status" value="1"/>
</dbReference>
<dbReference type="Gene3D" id="6.10.250.690">
    <property type="match status" value="1"/>
</dbReference>
<dbReference type="Gene3D" id="1.10.10.10">
    <property type="entry name" value="Winged helix-like DNA-binding domain superfamily/Winged helix DNA-binding domain"/>
    <property type="match status" value="1"/>
</dbReference>
<dbReference type="InterPro" id="IPR001789">
    <property type="entry name" value="Sig_transdc_resp-reg_receiver"/>
</dbReference>
<evidence type="ECO:0000256" key="3">
    <source>
        <dbReference type="ARBA" id="ARBA00023125"/>
    </source>
</evidence>
<dbReference type="CDD" id="cd00383">
    <property type="entry name" value="trans_reg_C"/>
    <property type="match status" value="1"/>
</dbReference>
<dbReference type="GO" id="GO:0003677">
    <property type="term" value="F:DNA binding"/>
    <property type="evidence" value="ECO:0007669"/>
    <property type="project" value="UniProtKB-KW"/>
</dbReference>
<evidence type="ECO:0000256" key="5">
    <source>
        <dbReference type="ARBA" id="ARBA00024867"/>
    </source>
</evidence>
<dbReference type="PROSITE" id="PS51755">
    <property type="entry name" value="OMPR_PHOB"/>
    <property type="match status" value="1"/>
</dbReference>
<dbReference type="PROSITE" id="PS50110">
    <property type="entry name" value="RESPONSE_REGULATORY"/>
    <property type="match status" value="1"/>
</dbReference>
<sequence length="238" mass="27319">MKDKFKILVVDDEQSIVDVVKAYLEKDDFEVITALDGETALNIINSETIHLMILDLMLPKLSGEEVCRRVRATSNLPIIMLTAKADEDERIEGISIGADDYLTKPFSVRELVVRVRALLRRTYRDITPMADILVYNNGDLEIDIKKVTVKKQDKIVNLTTNEFKVLTVLLTNPGQVFSREQLVEKAFGMDYEGFDRTVDTYIKNIRQKIEDNPKEPRYIITVYGMGYKFISNFAEVEI</sequence>
<dbReference type="EMBL" id="BRXR01000001">
    <property type="protein sequence ID" value="GLC29127.1"/>
    <property type="molecule type" value="Genomic_DNA"/>
</dbReference>
<dbReference type="PANTHER" id="PTHR48111">
    <property type="entry name" value="REGULATOR OF RPOS"/>
    <property type="match status" value="1"/>
</dbReference>
<dbReference type="Gene3D" id="3.40.50.2300">
    <property type="match status" value="1"/>
</dbReference>
<gene>
    <name evidence="10" type="ORF">bsdE14_05370</name>
</gene>
<evidence type="ECO:0000256" key="4">
    <source>
        <dbReference type="ARBA" id="ARBA00023163"/>
    </source>
</evidence>
<keyword evidence="11" id="KW-1185">Reference proteome</keyword>
<dbReference type="InterPro" id="IPR011006">
    <property type="entry name" value="CheY-like_superfamily"/>
</dbReference>
<reference evidence="10 11" key="1">
    <citation type="journal article" date="2024" name="Int. J. Syst. Evol. Microbiol.">
        <title>Clostridium omnivorum sp. nov., isolated from anoxic soil under the treatment of reductive soil disinfestation.</title>
        <authorList>
            <person name="Ueki A."/>
            <person name="Tonouchi A."/>
            <person name="Kaku N."/>
            <person name="Honma S."/>
            <person name="Ueki K."/>
        </authorList>
    </citation>
    <scope>NUCLEOTIDE SEQUENCE [LARGE SCALE GENOMIC DNA]</scope>
    <source>
        <strain evidence="10 11">E14</strain>
    </source>
</reference>
<organism evidence="10 11">
    <name type="scientific">Clostridium omnivorum</name>
    <dbReference type="NCBI Taxonomy" id="1604902"/>
    <lineage>
        <taxon>Bacteria</taxon>
        <taxon>Bacillati</taxon>
        <taxon>Bacillota</taxon>
        <taxon>Clostridia</taxon>
        <taxon>Eubacteriales</taxon>
        <taxon>Clostridiaceae</taxon>
        <taxon>Clostridium</taxon>
    </lineage>
</organism>
<name>A0ABQ5N1Q9_9CLOT</name>
<dbReference type="InterPro" id="IPR039420">
    <property type="entry name" value="WalR-like"/>
</dbReference>
<evidence type="ECO:0000313" key="10">
    <source>
        <dbReference type="EMBL" id="GLC29127.1"/>
    </source>
</evidence>
<evidence type="ECO:0000259" key="8">
    <source>
        <dbReference type="PROSITE" id="PS50110"/>
    </source>
</evidence>
<dbReference type="SUPFAM" id="SSF52172">
    <property type="entry name" value="CheY-like"/>
    <property type="match status" value="1"/>
</dbReference>
<evidence type="ECO:0000256" key="1">
    <source>
        <dbReference type="ARBA" id="ARBA00018672"/>
    </source>
</evidence>
<keyword evidence="4" id="KW-0804">Transcription</keyword>
<dbReference type="InterPro" id="IPR001867">
    <property type="entry name" value="OmpR/PhoB-type_DNA-bd"/>
</dbReference>